<reference evidence="2 3" key="1">
    <citation type="submission" date="2024-10" db="EMBL/GenBank/DDBJ databases">
        <title>The Natural Products Discovery Center: Release of the First 8490 Sequenced Strains for Exploring Actinobacteria Biosynthetic Diversity.</title>
        <authorList>
            <person name="Kalkreuter E."/>
            <person name="Kautsar S.A."/>
            <person name="Yang D."/>
            <person name="Bader C.D."/>
            <person name="Teijaro C.N."/>
            <person name="Fluegel L."/>
            <person name="Davis C.M."/>
            <person name="Simpson J.R."/>
            <person name="Lauterbach L."/>
            <person name="Steele A.D."/>
            <person name="Gui C."/>
            <person name="Meng S."/>
            <person name="Li G."/>
            <person name="Viehrig K."/>
            <person name="Ye F."/>
            <person name="Su P."/>
            <person name="Kiefer A.F."/>
            <person name="Nichols A."/>
            <person name="Cepeda A.J."/>
            <person name="Yan W."/>
            <person name="Fan B."/>
            <person name="Jiang Y."/>
            <person name="Adhikari A."/>
            <person name="Zheng C.-J."/>
            <person name="Schuster L."/>
            <person name="Cowan T.M."/>
            <person name="Smanski M.J."/>
            <person name="Chevrette M.G."/>
            <person name="De Carvalho L.P.S."/>
            <person name="Shen B."/>
        </authorList>
    </citation>
    <scope>NUCLEOTIDE SEQUENCE [LARGE SCALE GENOMIC DNA]</scope>
    <source>
        <strain evidence="2 3">NPDC020327</strain>
    </source>
</reference>
<evidence type="ECO:0000313" key="3">
    <source>
        <dbReference type="Proteomes" id="UP001611548"/>
    </source>
</evidence>
<protein>
    <submittedName>
        <fullName evidence="2">FAD-dependent oxidoreductase</fullName>
    </submittedName>
</protein>
<dbReference type="SUPFAM" id="SSF51905">
    <property type="entry name" value="FAD/NAD(P)-binding domain"/>
    <property type="match status" value="1"/>
</dbReference>
<feature type="domain" description="FAD dependent oxidoreductase" evidence="1">
    <location>
        <begin position="8"/>
        <end position="178"/>
    </location>
</feature>
<evidence type="ECO:0000313" key="2">
    <source>
        <dbReference type="EMBL" id="MFI1965689.1"/>
    </source>
</evidence>
<dbReference type="PANTHER" id="PTHR43422">
    <property type="entry name" value="THIAMINE THIAZOLE SYNTHASE"/>
    <property type="match status" value="1"/>
</dbReference>
<name>A0ABW7USV0_9ACTN</name>
<organism evidence="2 3">
    <name type="scientific">Streptomyces pathocidini</name>
    <dbReference type="NCBI Taxonomy" id="1650571"/>
    <lineage>
        <taxon>Bacteria</taxon>
        <taxon>Bacillati</taxon>
        <taxon>Actinomycetota</taxon>
        <taxon>Actinomycetes</taxon>
        <taxon>Kitasatosporales</taxon>
        <taxon>Streptomycetaceae</taxon>
        <taxon>Streptomyces</taxon>
    </lineage>
</organism>
<dbReference type="Pfam" id="PF01266">
    <property type="entry name" value="DAO"/>
    <property type="match status" value="1"/>
</dbReference>
<dbReference type="InterPro" id="IPR006076">
    <property type="entry name" value="FAD-dep_OxRdtase"/>
</dbReference>
<dbReference type="PANTHER" id="PTHR43422:SF3">
    <property type="entry name" value="THIAMINE THIAZOLE SYNTHASE"/>
    <property type="match status" value="1"/>
</dbReference>
<accession>A0ABW7USV0</accession>
<dbReference type="RefSeq" id="WP_055472642.1">
    <property type="nucleotide sequence ID" value="NZ_JBIRWE010000006.1"/>
</dbReference>
<dbReference type="EMBL" id="JBIRWE010000006">
    <property type="protein sequence ID" value="MFI1965689.1"/>
    <property type="molecule type" value="Genomic_DNA"/>
</dbReference>
<proteinExistence type="predicted"/>
<keyword evidence="3" id="KW-1185">Reference proteome</keyword>
<sequence>MVNANSEVIVIGAGISGLLAARVLANSCETVTIIERDRLSQSGQVRPGVPQGSHIHGLLARGHEAIEDLVPGFAEDLLADGAASVEFLSETRISYQGYTLLQSPADISMAFASRPFIESRIARKVLALPNVRLLDGHTVQALTATPHGDRITGVQLATPDGERVKRPATLVVAALGKAGQALSWLDRLGYPRPKESRMRIDVGYASRHYQLPADVLGKDRFFFDGPHADRPCGLMIGVQENGTWIVTACGYGAHAPHRTGHSFHEVVARLAPAGVAERLAASPALDDIHTFGFPASTRRHYERISRMPEGLIAFGDAVCSYNPIYGIGMTSAALQAKALASTLEAGGRRLPQRFYRRAAPNITLLWTLSSTMDHLISEVPGRRPLHVQLVAPFLKRLLATAEYDPEMARTVARVVTFAAPLPGLLHPRLLVRVLHNRHDARENPVVGVRDD</sequence>
<evidence type="ECO:0000259" key="1">
    <source>
        <dbReference type="Pfam" id="PF01266"/>
    </source>
</evidence>
<dbReference type="Gene3D" id="3.50.50.60">
    <property type="entry name" value="FAD/NAD(P)-binding domain"/>
    <property type="match status" value="1"/>
</dbReference>
<gene>
    <name evidence="2" type="ORF">ACH429_16530</name>
</gene>
<dbReference type="InterPro" id="IPR036188">
    <property type="entry name" value="FAD/NAD-bd_sf"/>
</dbReference>
<dbReference type="Proteomes" id="UP001611548">
    <property type="component" value="Unassembled WGS sequence"/>
</dbReference>
<comment type="caution">
    <text evidence="2">The sequence shown here is derived from an EMBL/GenBank/DDBJ whole genome shotgun (WGS) entry which is preliminary data.</text>
</comment>